<sequence length="318" mass="37116">MKRKNSHGFLVRYQYPQRLIKWRDEFAKREPIEPDADPLEPFMSVTDDVLTVRDARHGLRFAFLLPLVIGLWMLSFTFIGDLGPNSGSVATGKERLAKYQQMEVNGSRFDSFDREDYAYYKLMFDSEGDYSLLSYSNAVFEYGTETQREHLLVELIISAIIGALTIYFSIFLIKSPRPAEIYFDRKRGIVYTWLFGRLAACRFENLGYLERKTGLMLYLYSESRKHKGGYEALPITLHPTGKPHLNSELDNDYFFAQIFNFMANGKSALITGGSFHRPQPKTYFFIDKRPEPFEERLEQILQREHILPDLYENLKVVN</sequence>
<comment type="caution">
    <text evidence="2">The sequence shown here is derived from an EMBL/GenBank/DDBJ whole genome shotgun (WGS) entry which is preliminary data.</text>
</comment>
<keyword evidence="1" id="KW-0812">Transmembrane</keyword>
<dbReference type="Proteomes" id="UP000278792">
    <property type="component" value="Unassembled WGS sequence"/>
</dbReference>
<evidence type="ECO:0000256" key="1">
    <source>
        <dbReference type="SAM" id="Phobius"/>
    </source>
</evidence>
<keyword evidence="1" id="KW-1133">Transmembrane helix</keyword>
<gene>
    <name evidence="2" type="ORF">EGH82_14280</name>
</gene>
<feature type="transmembrane region" description="Helical" evidence="1">
    <location>
        <begin position="151"/>
        <end position="173"/>
    </location>
</feature>
<evidence type="ECO:0000313" key="3">
    <source>
        <dbReference type="Proteomes" id="UP000278792"/>
    </source>
</evidence>
<evidence type="ECO:0000313" key="2">
    <source>
        <dbReference type="EMBL" id="ROV59349.1"/>
    </source>
</evidence>
<proteinExistence type="predicted"/>
<protein>
    <submittedName>
        <fullName evidence="2">Uncharacterized protein</fullName>
    </submittedName>
</protein>
<reference evidence="2 3" key="1">
    <citation type="submission" date="2018-11" db="EMBL/GenBank/DDBJ databases">
        <title>Vibrio ponticus strain CAIM 1751 pathogenic for the snapper Lutjanus guttatus.</title>
        <authorList>
            <person name="Soto-Rodriguez S."/>
            <person name="Lozano-Olvera R."/>
            <person name="Gomez-Gil B."/>
        </authorList>
    </citation>
    <scope>NUCLEOTIDE SEQUENCE [LARGE SCALE GENOMIC DNA]</scope>
    <source>
        <strain evidence="2 3">CAIM 1751</strain>
    </source>
</reference>
<organism evidence="2 3">
    <name type="scientific">Vibrio ponticus</name>
    <dbReference type="NCBI Taxonomy" id="265668"/>
    <lineage>
        <taxon>Bacteria</taxon>
        <taxon>Pseudomonadati</taxon>
        <taxon>Pseudomonadota</taxon>
        <taxon>Gammaproteobacteria</taxon>
        <taxon>Vibrionales</taxon>
        <taxon>Vibrionaceae</taxon>
        <taxon>Vibrio</taxon>
    </lineage>
</organism>
<keyword evidence="1" id="KW-0472">Membrane</keyword>
<dbReference type="EMBL" id="RKIK01000044">
    <property type="protein sequence ID" value="ROV59349.1"/>
    <property type="molecule type" value="Genomic_DNA"/>
</dbReference>
<dbReference type="RefSeq" id="WP_123782599.1">
    <property type="nucleotide sequence ID" value="NZ_RKIK01000044.1"/>
</dbReference>
<feature type="transmembrane region" description="Helical" evidence="1">
    <location>
        <begin position="61"/>
        <end position="79"/>
    </location>
</feature>
<accession>A0A3N3DY92</accession>
<name>A0A3N3DY92_9VIBR</name>
<dbReference type="AlphaFoldDB" id="A0A3N3DY92"/>